<evidence type="ECO:0000313" key="2">
    <source>
        <dbReference type="EMBL" id="CAI3978983.1"/>
    </source>
</evidence>
<dbReference type="EMBL" id="CAMXCT020000448">
    <property type="protein sequence ID" value="CAL1132358.1"/>
    <property type="molecule type" value="Genomic_DNA"/>
</dbReference>
<dbReference type="OrthoDB" id="5946254at2759"/>
<evidence type="ECO:0000313" key="4">
    <source>
        <dbReference type="Proteomes" id="UP001152797"/>
    </source>
</evidence>
<accession>A0A9P1BV88</accession>
<gene>
    <name evidence="2" type="ORF">C1SCF055_LOCUS6971</name>
</gene>
<evidence type="ECO:0000256" key="1">
    <source>
        <dbReference type="SAM" id="SignalP"/>
    </source>
</evidence>
<sequence length="164" mass="17703">MARLLCLLLVSRVWAMKCPGSASFIHASAKVVAIADASCHDVHEEVLARVKSPTWHDPHNGGTYTILSESSSEIELKRLTGNKKYTDKMILTLAAVEGKCMIMGCSESQVFSIADGSTNYCNLRNLYCGSAEGCRPVKKDFTSEEAEVNPSLGAGSDAKVPWSC</sequence>
<dbReference type="PANTHER" id="PTHR38564">
    <property type="entry name" value="SI:CH73-250A16.5-RELATED"/>
    <property type="match status" value="1"/>
</dbReference>
<evidence type="ECO:0000313" key="3">
    <source>
        <dbReference type="EMBL" id="CAL1132358.1"/>
    </source>
</evidence>
<dbReference type="PANTHER" id="PTHR38564:SF2">
    <property type="entry name" value="WU:FC46H12 PRECURSOR"/>
    <property type="match status" value="1"/>
</dbReference>
<feature type="chain" id="PRO_5043269821" evidence="1">
    <location>
        <begin position="16"/>
        <end position="164"/>
    </location>
</feature>
<keyword evidence="1" id="KW-0732">Signal</keyword>
<dbReference type="AlphaFoldDB" id="A0A9P1BV88"/>
<protein>
    <submittedName>
        <fullName evidence="2">Uncharacterized protein</fullName>
    </submittedName>
</protein>
<feature type="signal peptide" evidence="1">
    <location>
        <begin position="1"/>
        <end position="15"/>
    </location>
</feature>
<dbReference type="EMBL" id="CAMXCT030000448">
    <property type="protein sequence ID" value="CAL4766295.1"/>
    <property type="molecule type" value="Genomic_DNA"/>
</dbReference>
<comment type="caution">
    <text evidence="2">The sequence shown here is derived from an EMBL/GenBank/DDBJ whole genome shotgun (WGS) entry which is preliminary data.</text>
</comment>
<dbReference type="Proteomes" id="UP001152797">
    <property type="component" value="Unassembled WGS sequence"/>
</dbReference>
<keyword evidence="4" id="KW-1185">Reference proteome</keyword>
<reference evidence="3" key="2">
    <citation type="submission" date="2024-04" db="EMBL/GenBank/DDBJ databases">
        <authorList>
            <person name="Chen Y."/>
            <person name="Shah S."/>
            <person name="Dougan E. K."/>
            <person name="Thang M."/>
            <person name="Chan C."/>
        </authorList>
    </citation>
    <scope>NUCLEOTIDE SEQUENCE [LARGE SCALE GENOMIC DNA]</scope>
</reference>
<reference evidence="2" key="1">
    <citation type="submission" date="2022-10" db="EMBL/GenBank/DDBJ databases">
        <authorList>
            <person name="Chen Y."/>
            <person name="Dougan E. K."/>
            <person name="Chan C."/>
            <person name="Rhodes N."/>
            <person name="Thang M."/>
        </authorList>
    </citation>
    <scope>NUCLEOTIDE SEQUENCE</scope>
</reference>
<organism evidence="2">
    <name type="scientific">Cladocopium goreaui</name>
    <dbReference type="NCBI Taxonomy" id="2562237"/>
    <lineage>
        <taxon>Eukaryota</taxon>
        <taxon>Sar</taxon>
        <taxon>Alveolata</taxon>
        <taxon>Dinophyceae</taxon>
        <taxon>Suessiales</taxon>
        <taxon>Symbiodiniaceae</taxon>
        <taxon>Cladocopium</taxon>
    </lineage>
</organism>
<dbReference type="EMBL" id="CAMXCT010000448">
    <property type="protein sequence ID" value="CAI3978983.1"/>
    <property type="molecule type" value="Genomic_DNA"/>
</dbReference>
<name>A0A9P1BV88_9DINO</name>
<proteinExistence type="predicted"/>